<dbReference type="OrthoDB" id="273089at2759"/>
<comment type="caution">
    <text evidence="14">The sequence shown here is derived from an EMBL/GenBank/DDBJ whole genome shotgun (WGS) entry which is preliminary data.</text>
</comment>
<dbReference type="InterPro" id="IPR001841">
    <property type="entry name" value="Znf_RING"/>
</dbReference>
<organism evidence="14 15">
    <name type="scientific">Bursaphelenchus okinawaensis</name>
    <dbReference type="NCBI Taxonomy" id="465554"/>
    <lineage>
        <taxon>Eukaryota</taxon>
        <taxon>Metazoa</taxon>
        <taxon>Ecdysozoa</taxon>
        <taxon>Nematoda</taxon>
        <taxon>Chromadorea</taxon>
        <taxon>Rhabditida</taxon>
        <taxon>Tylenchina</taxon>
        <taxon>Tylenchomorpha</taxon>
        <taxon>Aphelenchoidea</taxon>
        <taxon>Aphelenchoididae</taxon>
        <taxon>Bursaphelenchus</taxon>
    </lineage>
</organism>
<evidence type="ECO:0000313" key="15">
    <source>
        <dbReference type="Proteomes" id="UP000614601"/>
    </source>
</evidence>
<comment type="subcellular location">
    <subcellularLocation>
        <location evidence="1">Membrane</location>
        <topology evidence="1">Multi-pass membrane protein</topology>
    </subcellularLocation>
</comment>
<evidence type="ECO:0000256" key="5">
    <source>
        <dbReference type="ARBA" id="ARBA00022771"/>
    </source>
</evidence>
<keyword evidence="9 11" id="KW-0472">Membrane</keyword>
<keyword evidence="3 11" id="KW-0812">Transmembrane</keyword>
<feature type="transmembrane region" description="Helical" evidence="11">
    <location>
        <begin position="125"/>
        <end position="150"/>
    </location>
</feature>
<feature type="domain" description="RING-CH-type" evidence="13">
    <location>
        <begin position="4"/>
        <end position="69"/>
    </location>
</feature>
<dbReference type="GO" id="GO:0004842">
    <property type="term" value="F:ubiquitin-protein transferase activity"/>
    <property type="evidence" value="ECO:0007669"/>
    <property type="project" value="TreeGrafter"/>
</dbReference>
<evidence type="ECO:0000256" key="3">
    <source>
        <dbReference type="ARBA" id="ARBA00022692"/>
    </source>
</evidence>
<evidence type="ECO:0000256" key="4">
    <source>
        <dbReference type="ARBA" id="ARBA00022723"/>
    </source>
</evidence>
<dbReference type="InterPro" id="IPR013083">
    <property type="entry name" value="Znf_RING/FYVE/PHD"/>
</dbReference>
<dbReference type="Proteomes" id="UP000783686">
    <property type="component" value="Unassembled WGS sequence"/>
</dbReference>
<dbReference type="GO" id="GO:0016020">
    <property type="term" value="C:membrane"/>
    <property type="evidence" value="ECO:0007669"/>
    <property type="project" value="UniProtKB-SubCell"/>
</dbReference>
<dbReference type="PROSITE" id="PS50089">
    <property type="entry name" value="ZF_RING_2"/>
    <property type="match status" value="1"/>
</dbReference>
<evidence type="ECO:0000256" key="7">
    <source>
        <dbReference type="ARBA" id="ARBA00022833"/>
    </source>
</evidence>
<dbReference type="PANTHER" id="PTHR46065:SF3">
    <property type="entry name" value="FI20425P1"/>
    <property type="match status" value="1"/>
</dbReference>
<evidence type="ECO:0000256" key="11">
    <source>
        <dbReference type="SAM" id="Phobius"/>
    </source>
</evidence>
<keyword evidence="2" id="KW-0808">Transferase</keyword>
<feature type="transmembrane region" description="Helical" evidence="11">
    <location>
        <begin position="89"/>
        <end position="113"/>
    </location>
</feature>
<evidence type="ECO:0000256" key="9">
    <source>
        <dbReference type="ARBA" id="ARBA00023136"/>
    </source>
</evidence>
<evidence type="ECO:0000313" key="14">
    <source>
        <dbReference type="EMBL" id="CAD5211909.1"/>
    </source>
</evidence>
<protein>
    <recommendedName>
        <fullName evidence="16">RING-CH-type domain-containing protein</fullName>
    </recommendedName>
</protein>
<gene>
    <name evidence="14" type="ORF">BOKJ2_LOCUS3937</name>
</gene>
<evidence type="ECO:0000259" key="13">
    <source>
        <dbReference type="PROSITE" id="PS51292"/>
    </source>
</evidence>
<keyword evidence="8 11" id="KW-1133">Transmembrane helix</keyword>
<dbReference type="PROSITE" id="PS51292">
    <property type="entry name" value="ZF_RING_CH"/>
    <property type="match status" value="1"/>
</dbReference>
<keyword evidence="5 10" id="KW-0863">Zinc-finger</keyword>
<proteinExistence type="predicted"/>
<dbReference type="Proteomes" id="UP000614601">
    <property type="component" value="Unassembled WGS sequence"/>
</dbReference>
<keyword evidence="15" id="KW-1185">Reference proteome</keyword>
<evidence type="ECO:0008006" key="16">
    <source>
        <dbReference type="Google" id="ProtNLM"/>
    </source>
</evidence>
<dbReference type="Gene3D" id="3.30.40.10">
    <property type="entry name" value="Zinc/RING finger domain, C3HC4 (zinc finger)"/>
    <property type="match status" value="1"/>
</dbReference>
<keyword evidence="6" id="KW-0833">Ubl conjugation pathway</keyword>
<evidence type="ECO:0000256" key="8">
    <source>
        <dbReference type="ARBA" id="ARBA00022989"/>
    </source>
</evidence>
<feature type="domain" description="RING-type" evidence="12">
    <location>
        <begin position="12"/>
        <end position="63"/>
    </location>
</feature>
<dbReference type="EMBL" id="CAJFCW020000002">
    <property type="protein sequence ID" value="CAG9094679.1"/>
    <property type="molecule type" value="Genomic_DNA"/>
</dbReference>
<dbReference type="Pfam" id="PF12906">
    <property type="entry name" value="RINGv"/>
    <property type="match status" value="1"/>
</dbReference>
<dbReference type="EMBL" id="CAJFDH010000002">
    <property type="protein sequence ID" value="CAD5211909.1"/>
    <property type="molecule type" value="Genomic_DNA"/>
</dbReference>
<name>A0A811K767_9BILA</name>
<keyword evidence="7" id="KW-0862">Zinc</keyword>
<dbReference type="InterPro" id="IPR011016">
    <property type="entry name" value="Znf_RING-CH"/>
</dbReference>
<dbReference type="AlphaFoldDB" id="A0A811K767"/>
<dbReference type="PANTHER" id="PTHR46065">
    <property type="entry name" value="E3 UBIQUITIN-PROTEIN LIGASE MARCH 2/3 FAMILY MEMBER"/>
    <property type="match status" value="1"/>
</dbReference>
<evidence type="ECO:0000256" key="1">
    <source>
        <dbReference type="ARBA" id="ARBA00004141"/>
    </source>
</evidence>
<accession>A0A811K767</accession>
<evidence type="ECO:0000256" key="6">
    <source>
        <dbReference type="ARBA" id="ARBA00022786"/>
    </source>
</evidence>
<evidence type="ECO:0000256" key="2">
    <source>
        <dbReference type="ARBA" id="ARBA00022679"/>
    </source>
</evidence>
<dbReference type="SUPFAM" id="SSF57850">
    <property type="entry name" value="RING/U-box"/>
    <property type="match status" value="1"/>
</dbReference>
<evidence type="ECO:0000256" key="10">
    <source>
        <dbReference type="PROSITE-ProRule" id="PRU00175"/>
    </source>
</evidence>
<dbReference type="GO" id="GO:0008270">
    <property type="term" value="F:zinc ion binding"/>
    <property type="evidence" value="ECO:0007669"/>
    <property type="project" value="UniProtKB-KW"/>
</dbReference>
<reference evidence="14" key="1">
    <citation type="submission" date="2020-09" db="EMBL/GenBank/DDBJ databases">
        <authorList>
            <person name="Kikuchi T."/>
        </authorList>
    </citation>
    <scope>NUCLEOTIDE SEQUENCE</scope>
    <source>
        <strain evidence="14">SH1</strain>
    </source>
</reference>
<keyword evidence="4" id="KW-0479">Metal-binding</keyword>
<sequence length="241" mass="27187">MSILDTSGPAVCRICRSGELSAPVKGEPLYSPCRCKGTMGLFHASCLTKWLVTSRTRSCEICRTFFYINTFYPSFWEYIRNEARKNIQVDLLCFLFLTPLTGVSAFLCIYSGVRSNLFYNTTDGSSAPFAIALLFLSFLLITMYLSWLGVTVTHHLTVFRHYKENNPKYQVNLSDSDISTGTVTLKEQHEMVRIEHEIVGEGVVESIELNSTDDTVRIPDSFTSESVVRSFTATSTPRHVK</sequence>
<dbReference type="GO" id="GO:0016567">
    <property type="term" value="P:protein ubiquitination"/>
    <property type="evidence" value="ECO:0007669"/>
    <property type="project" value="TreeGrafter"/>
</dbReference>
<evidence type="ECO:0000259" key="12">
    <source>
        <dbReference type="PROSITE" id="PS50089"/>
    </source>
</evidence>
<dbReference type="SMART" id="SM00744">
    <property type="entry name" value="RINGv"/>
    <property type="match status" value="1"/>
</dbReference>